<evidence type="ECO:0008006" key="11">
    <source>
        <dbReference type="Google" id="ProtNLM"/>
    </source>
</evidence>
<keyword evidence="4" id="KW-1003">Cell membrane</keyword>
<dbReference type="GO" id="GO:0005886">
    <property type="term" value="C:plasma membrane"/>
    <property type="evidence" value="ECO:0007669"/>
    <property type="project" value="UniProtKB-SubCell"/>
</dbReference>
<reference evidence="9 10" key="1">
    <citation type="journal article" date="2016" name="Nat. Commun.">
        <title>Thousands of microbial genomes shed light on interconnected biogeochemical processes in an aquifer system.</title>
        <authorList>
            <person name="Anantharaman K."/>
            <person name="Brown C.T."/>
            <person name="Hug L.A."/>
            <person name="Sharon I."/>
            <person name="Castelle C.J."/>
            <person name="Probst A.J."/>
            <person name="Thomas B.C."/>
            <person name="Singh A."/>
            <person name="Wilkins M.J."/>
            <person name="Karaoz U."/>
            <person name="Brodie E.L."/>
            <person name="Williams K.H."/>
            <person name="Hubbard S.S."/>
            <person name="Banfield J.F."/>
        </authorList>
    </citation>
    <scope>NUCLEOTIDE SEQUENCE [LARGE SCALE GENOMIC DNA]</scope>
</reference>
<dbReference type="InterPro" id="IPR002549">
    <property type="entry name" value="AI-2E-like"/>
</dbReference>
<proteinExistence type="inferred from homology"/>
<evidence type="ECO:0000256" key="8">
    <source>
        <dbReference type="SAM" id="Phobius"/>
    </source>
</evidence>
<keyword evidence="3" id="KW-0813">Transport</keyword>
<evidence type="ECO:0000313" key="9">
    <source>
        <dbReference type="EMBL" id="OGI59826.1"/>
    </source>
</evidence>
<dbReference type="EMBL" id="MFTI01000024">
    <property type="protein sequence ID" value="OGI59826.1"/>
    <property type="molecule type" value="Genomic_DNA"/>
</dbReference>
<evidence type="ECO:0000256" key="2">
    <source>
        <dbReference type="ARBA" id="ARBA00009773"/>
    </source>
</evidence>
<feature type="transmembrane region" description="Helical" evidence="8">
    <location>
        <begin position="307"/>
        <end position="339"/>
    </location>
</feature>
<evidence type="ECO:0000256" key="3">
    <source>
        <dbReference type="ARBA" id="ARBA00022448"/>
    </source>
</evidence>
<gene>
    <name evidence="9" type="ORF">A2814_02395</name>
</gene>
<accession>A0A1F6UR67</accession>
<feature type="transmembrane region" description="Helical" evidence="8">
    <location>
        <begin position="7"/>
        <end position="31"/>
    </location>
</feature>
<dbReference type="STRING" id="1801732.A2814_02395"/>
<feature type="transmembrane region" description="Helical" evidence="8">
    <location>
        <begin position="213"/>
        <end position="236"/>
    </location>
</feature>
<dbReference type="AlphaFoldDB" id="A0A1F6UR67"/>
<keyword evidence="6 8" id="KW-1133">Transmembrane helix</keyword>
<dbReference type="Pfam" id="PF01594">
    <property type="entry name" value="AI-2E_transport"/>
    <property type="match status" value="1"/>
</dbReference>
<evidence type="ECO:0000256" key="4">
    <source>
        <dbReference type="ARBA" id="ARBA00022475"/>
    </source>
</evidence>
<feature type="transmembrane region" description="Helical" evidence="8">
    <location>
        <begin position="242"/>
        <end position="266"/>
    </location>
</feature>
<feature type="transmembrane region" description="Helical" evidence="8">
    <location>
        <begin position="278"/>
        <end position="301"/>
    </location>
</feature>
<protein>
    <recommendedName>
        <fullName evidence="11">AI-2E family transporter</fullName>
    </recommendedName>
</protein>
<evidence type="ECO:0000313" key="10">
    <source>
        <dbReference type="Proteomes" id="UP000177869"/>
    </source>
</evidence>
<sequence>MLESNNVTSFFISTGTMIRAVLVALTVFLLWFLRDLVLVVLTAIVLASFVESSVPYFQKLKIKRVFSVIILYAISLLVLSALFYLFAPLLITEIYNFSIFMETYAPNFSLLNYFQNEAFSGAKDIVGSLSDGLSFSTLFSTSNAFIRNLSGGFFSTLSGAFGGIFNFILIILISFYLSIQEKGIENFLRLVTPMKYDNYIVDLWSRSRRKIALWLKGQVVVAIVVAVLVYLVLSLLGIEYALLLAIIAGIAELVPYGIFVALIPAFSLSFISGGIENALMATGAYIIINQFEVFLFTPLIIEKVVGLSPIVIILSILIGFKLAGAWGFILAIPLAIVIMEYLNDIEKNKILARVGNK</sequence>
<feature type="transmembrane region" description="Helical" evidence="8">
    <location>
        <begin position="37"/>
        <end position="57"/>
    </location>
</feature>
<feature type="transmembrane region" description="Helical" evidence="8">
    <location>
        <begin position="69"/>
        <end position="91"/>
    </location>
</feature>
<dbReference type="GO" id="GO:0055085">
    <property type="term" value="P:transmembrane transport"/>
    <property type="evidence" value="ECO:0007669"/>
    <property type="project" value="TreeGrafter"/>
</dbReference>
<evidence type="ECO:0000256" key="6">
    <source>
        <dbReference type="ARBA" id="ARBA00022989"/>
    </source>
</evidence>
<evidence type="ECO:0000256" key="5">
    <source>
        <dbReference type="ARBA" id="ARBA00022692"/>
    </source>
</evidence>
<comment type="caution">
    <text evidence="9">The sequence shown here is derived from an EMBL/GenBank/DDBJ whole genome shotgun (WGS) entry which is preliminary data.</text>
</comment>
<organism evidence="9 10">
    <name type="scientific">Candidatus Nomurabacteria bacterium RIFCSPHIGHO2_01_FULL_38_19</name>
    <dbReference type="NCBI Taxonomy" id="1801732"/>
    <lineage>
        <taxon>Bacteria</taxon>
        <taxon>Candidatus Nomuraibacteriota</taxon>
    </lineage>
</organism>
<evidence type="ECO:0000256" key="7">
    <source>
        <dbReference type="ARBA" id="ARBA00023136"/>
    </source>
</evidence>
<feature type="transmembrane region" description="Helical" evidence="8">
    <location>
        <begin position="157"/>
        <end position="179"/>
    </location>
</feature>
<keyword evidence="7 8" id="KW-0472">Membrane</keyword>
<evidence type="ECO:0000256" key="1">
    <source>
        <dbReference type="ARBA" id="ARBA00004651"/>
    </source>
</evidence>
<dbReference type="PANTHER" id="PTHR21716">
    <property type="entry name" value="TRANSMEMBRANE PROTEIN"/>
    <property type="match status" value="1"/>
</dbReference>
<name>A0A1F6UR67_9BACT</name>
<keyword evidence="5 8" id="KW-0812">Transmembrane</keyword>
<dbReference type="Proteomes" id="UP000177869">
    <property type="component" value="Unassembled WGS sequence"/>
</dbReference>
<comment type="similarity">
    <text evidence="2">Belongs to the autoinducer-2 exporter (AI-2E) (TC 2.A.86) family.</text>
</comment>
<dbReference type="PANTHER" id="PTHR21716:SF53">
    <property type="entry name" value="PERMEASE PERM-RELATED"/>
    <property type="match status" value="1"/>
</dbReference>
<comment type="subcellular location">
    <subcellularLocation>
        <location evidence="1">Cell membrane</location>
        <topology evidence="1">Multi-pass membrane protein</topology>
    </subcellularLocation>
</comment>